<keyword evidence="3" id="KW-1185">Reference proteome</keyword>
<dbReference type="RefSeq" id="XP_003653502.1">
    <property type="nucleotide sequence ID" value="XM_003653454.1"/>
</dbReference>
<organism evidence="2 3">
    <name type="scientific">Thermothielavioides terrestris (strain ATCC 38088 / NRRL 8126)</name>
    <name type="common">Thielavia terrestris</name>
    <dbReference type="NCBI Taxonomy" id="578455"/>
    <lineage>
        <taxon>Eukaryota</taxon>
        <taxon>Fungi</taxon>
        <taxon>Dikarya</taxon>
        <taxon>Ascomycota</taxon>
        <taxon>Pezizomycotina</taxon>
        <taxon>Sordariomycetes</taxon>
        <taxon>Sordariomycetidae</taxon>
        <taxon>Sordariales</taxon>
        <taxon>Chaetomiaceae</taxon>
        <taxon>Thermothielavioides</taxon>
        <taxon>Thermothielavioides terrestris</taxon>
    </lineage>
</organism>
<reference evidence="2 3" key="1">
    <citation type="journal article" date="2011" name="Nat. Biotechnol.">
        <title>Comparative genomic analysis of the thermophilic biomass-degrading fungi Myceliophthora thermophila and Thielavia terrestris.</title>
        <authorList>
            <person name="Berka R.M."/>
            <person name="Grigoriev I.V."/>
            <person name="Otillar R."/>
            <person name="Salamov A."/>
            <person name="Grimwood J."/>
            <person name="Reid I."/>
            <person name="Ishmael N."/>
            <person name="John T."/>
            <person name="Darmond C."/>
            <person name="Moisan M.-C."/>
            <person name="Henrissat B."/>
            <person name="Coutinho P.M."/>
            <person name="Lombard V."/>
            <person name="Natvig D.O."/>
            <person name="Lindquist E."/>
            <person name="Schmutz J."/>
            <person name="Lucas S."/>
            <person name="Harris P."/>
            <person name="Powlowski J."/>
            <person name="Bellemare A."/>
            <person name="Taylor D."/>
            <person name="Butler G."/>
            <person name="de Vries R.P."/>
            <person name="Allijn I.E."/>
            <person name="van den Brink J."/>
            <person name="Ushinsky S."/>
            <person name="Storms R."/>
            <person name="Powell A.J."/>
            <person name="Paulsen I.T."/>
            <person name="Elbourne L.D.H."/>
            <person name="Baker S.E."/>
            <person name="Magnuson J."/>
            <person name="LaBoissiere S."/>
            <person name="Clutterbuck A.J."/>
            <person name="Martinez D."/>
            <person name="Wogulis M."/>
            <person name="de Leon A.L."/>
            <person name="Rey M.W."/>
            <person name="Tsang A."/>
        </authorList>
    </citation>
    <scope>NUCLEOTIDE SEQUENCE [LARGE SCALE GENOMIC DNA]</scope>
    <source>
        <strain evidence="3">ATCC 38088 / NRRL 8126</strain>
    </source>
</reference>
<evidence type="ECO:0000256" key="1">
    <source>
        <dbReference type="SAM" id="MobiDB-lite"/>
    </source>
</evidence>
<protein>
    <submittedName>
        <fullName evidence="2">Uncharacterized protein</fullName>
    </submittedName>
</protein>
<evidence type="ECO:0000313" key="2">
    <source>
        <dbReference type="EMBL" id="AEO67166.1"/>
    </source>
</evidence>
<dbReference type="GeneID" id="11515123"/>
<dbReference type="HOGENOM" id="CLU_657525_0_0_1"/>
<dbReference type="EMBL" id="CP003010">
    <property type="protein sequence ID" value="AEO67166.1"/>
    <property type="molecule type" value="Genomic_DNA"/>
</dbReference>
<gene>
    <name evidence="2" type="ORF">THITE_151326</name>
</gene>
<dbReference type="Proteomes" id="UP000008181">
    <property type="component" value="Chromosome 2"/>
</dbReference>
<sequence>MCLYPIIKFSCCDMQYKPTDEPPIVKFCARGRPDTIREPFPSCEVRQPHECNDFFRLPIKCPEHKLQWLNAMDLNDECQAMDARLRDAGVGALLRLRYRDKMARAFEMVAKCADRMEAERLQAWKVKIFCTGAALELLGTAIVGSDAKPLDYAVLERLRERLLRHINAEAEQLREEAERGGAASPRAGCRAAQGEGEEEEQMTTTQPWAAAGPSPPAQSSPPAAAEHRSCTALVGDPDEAIHNSPLVSAGALHPLLARDLLSRQPPPAPFLSFPQQPHFPSTLFEPEPVPLFSVPPLPSQYSPAFLPSAGISPLFSFRGHGGQPPPQFMAAQPGFMPSSLSGQPDGRGAGMRQEFPPLERHGLTAAGQLAGYPMVSLREDSRGSVMGDGGVLAGEEGADSLIGASEDVTFGACADGGG</sequence>
<accession>G2QZD3</accession>
<proteinExistence type="predicted"/>
<name>G2QZD3_THETT</name>
<evidence type="ECO:0000313" key="3">
    <source>
        <dbReference type="Proteomes" id="UP000008181"/>
    </source>
</evidence>
<feature type="compositionally biased region" description="Low complexity" evidence="1">
    <location>
        <begin position="180"/>
        <end position="194"/>
    </location>
</feature>
<dbReference type="KEGG" id="ttt:THITE_151326"/>
<dbReference type="AlphaFoldDB" id="G2QZD3"/>
<feature type="region of interest" description="Disordered" evidence="1">
    <location>
        <begin position="174"/>
        <end position="230"/>
    </location>
</feature>